<dbReference type="PIRSF" id="PIRSF000390">
    <property type="entry name" value="PLP_StrS"/>
    <property type="match status" value="1"/>
</dbReference>
<dbReference type="InterPro" id="IPR015422">
    <property type="entry name" value="PyrdxlP-dep_Trfase_small"/>
</dbReference>
<evidence type="ECO:0000313" key="1">
    <source>
        <dbReference type="EMBL" id="SVC11869.1"/>
    </source>
</evidence>
<dbReference type="GO" id="GO:0030170">
    <property type="term" value="F:pyridoxal phosphate binding"/>
    <property type="evidence" value="ECO:0007669"/>
    <property type="project" value="TreeGrafter"/>
</dbReference>
<protein>
    <recommendedName>
        <fullName evidence="2">Aminotransferase class I/classII domain-containing protein</fullName>
    </recommendedName>
</protein>
<dbReference type="PANTHER" id="PTHR30244">
    <property type="entry name" value="TRANSAMINASE"/>
    <property type="match status" value="1"/>
</dbReference>
<reference evidence="1" key="1">
    <citation type="submission" date="2018-05" db="EMBL/GenBank/DDBJ databases">
        <authorList>
            <person name="Lanie J.A."/>
            <person name="Ng W.-L."/>
            <person name="Kazmierczak K.M."/>
            <person name="Andrzejewski T.M."/>
            <person name="Davidsen T.M."/>
            <person name="Wayne K.J."/>
            <person name="Tettelin H."/>
            <person name="Glass J.I."/>
            <person name="Rusch D."/>
            <person name="Podicherti R."/>
            <person name="Tsui H.-C.T."/>
            <person name="Winkler M.E."/>
        </authorList>
    </citation>
    <scope>NUCLEOTIDE SEQUENCE</scope>
</reference>
<dbReference type="SUPFAM" id="SSF53383">
    <property type="entry name" value="PLP-dependent transferases"/>
    <property type="match status" value="1"/>
</dbReference>
<dbReference type="GO" id="GO:0008483">
    <property type="term" value="F:transaminase activity"/>
    <property type="evidence" value="ECO:0007669"/>
    <property type="project" value="TreeGrafter"/>
</dbReference>
<dbReference type="InterPro" id="IPR015421">
    <property type="entry name" value="PyrdxlP-dep_Trfase_major"/>
</dbReference>
<dbReference type="Gene3D" id="3.90.1150.10">
    <property type="entry name" value="Aspartate Aminotransferase, domain 1"/>
    <property type="match status" value="1"/>
</dbReference>
<accession>A0A382JJJ3</accession>
<dbReference type="PANTHER" id="PTHR30244:SF34">
    <property type="entry name" value="DTDP-4-AMINO-4,6-DIDEOXYGALACTOSE TRANSAMINASE"/>
    <property type="match status" value="1"/>
</dbReference>
<dbReference type="Pfam" id="PF01041">
    <property type="entry name" value="DegT_DnrJ_EryC1"/>
    <property type="match status" value="1"/>
</dbReference>
<name>A0A382JJJ3_9ZZZZ</name>
<sequence length="361" mass="39720">MTSATINWWKTEFGEEEIERVVCAIRSGNMSQGEITQQFEHAIGEYLEVPHVVATSSGTTALMLALMAVGIKPGDEVIVPNRTWIATAHAPLLLGAKIVLADVELTRPVIDCQSLSELLSENTKAIIPTHLNGRAADISQIKQIIGSRKIAVIEDAAQAIGSRNLNGLLGTQSNIGCFSLSVAKTFGVGQGGFAITKDVDLASRLRAMRTHGVENVKDPQKWEMPGLNFRFTDIAASIGIVQLGKLKSRLQRALQIYGWYRSELSCCNGISEIPLQQEVGEVPLYNEFLCENRSDMIKKLLENGIDSRPAYPDLHTATYLTQPHREFPNSKKFCQEGLFLPSGPDQTDQDISRVIDVIKQF</sequence>
<dbReference type="InterPro" id="IPR000653">
    <property type="entry name" value="DegT/StrS_aminotransferase"/>
</dbReference>
<evidence type="ECO:0008006" key="2">
    <source>
        <dbReference type="Google" id="ProtNLM"/>
    </source>
</evidence>
<organism evidence="1">
    <name type="scientific">marine metagenome</name>
    <dbReference type="NCBI Taxonomy" id="408172"/>
    <lineage>
        <taxon>unclassified sequences</taxon>
        <taxon>metagenomes</taxon>
        <taxon>ecological metagenomes</taxon>
    </lineage>
</organism>
<gene>
    <name evidence="1" type="ORF">METZ01_LOCUS264723</name>
</gene>
<dbReference type="Gene3D" id="3.40.640.10">
    <property type="entry name" value="Type I PLP-dependent aspartate aminotransferase-like (Major domain)"/>
    <property type="match status" value="1"/>
</dbReference>
<dbReference type="CDD" id="cd00616">
    <property type="entry name" value="AHBA_syn"/>
    <property type="match status" value="1"/>
</dbReference>
<proteinExistence type="predicted"/>
<dbReference type="AlphaFoldDB" id="A0A382JJJ3"/>
<dbReference type="GO" id="GO:0000271">
    <property type="term" value="P:polysaccharide biosynthetic process"/>
    <property type="evidence" value="ECO:0007669"/>
    <property type="project" value="TreeGrafter"/>
</dbReference>
<dbReference type="InterPro" id="IPR015424">
    <property type="entry name" value="PyrdxlP-dep_Trfase"/>
</dbReference>
<dbReference type="EMBL" id="UINC01074556">
    <property type="protein sequence ID" value="SVC11869.1"/>
    <property type="molecule type" value="Genomic_DNA"/>
</dbReference>